<dbReference type="CDD" id="cd03673">
    <property type="entry name" value="NUDIX_Ap6A_hydrolase"/>
    <property type="match status" value="1"/>
</dbReference>
<dbReference type="SUPFAM" id="SSF55811">
    <property type="entry name" value="Nudix"/>
    <property type="match status" value="1"/>
</dbReference>
<dbReference type="PANTHER" id="PTHR43736:SF1">
    <property type="entry name" value="DIHYDRONEOPTERIN TRIPHOSPHATE DIPHOSPHATASE"/>
    <property type="match status" value="1"/>
</dbReference>
<dbReference type="InterPro" id="IPR000086">
    <property type="entry name" value="NUDIX_hydrolase_dom"/>
</dbReference>
<dbReference type="Gene3D" id="3.90.79.10">
    <property type="entry name" value="Nucleoside Triphosphate Pyrophosphohydrolase"/>
    <property type="match status" value="1"/>
</dbReference>
<dbReference type="Pfam" id="PF00293">
    <property type="entry name" value="NUDIX"/>
    <property type="match status" value="1"/>
</dbReference>
<sequence>MKKNSSFCLVDSIDLPVVESAGGLVCNDSHHILLMFKRGKWDMPKGRIEDGSTKEESALREVQEETGVNIKKLEMQAKLVSTWHTTRHDNVRYLKKTHWYLMHYHGEDDDTKPQVEEGIIECRWVHLSDLPEYRELLRPRINYVIDFWHENLAYVPKV</sequence>
<name>A0ABT3T8C0_9GAMM</name>
<keyword evidence="4" id="KW-1185">Reference proteome</keyword>
<organism evidence="3 4">
    <name type="scientific">Candidatus Marimicrobium litorale</name>
    <dbReference type="NCBI Taxonomy" id="2518991"/>
    <lineage>
        <taxon>Bacteria</taxon>
        <taxon>Pseudomonadati</taxon>
        <taxon>Pseudomonadota</taxon>
        <taxon>Gammaproteobacteria</taxon>
        <taxon>Cellvibrionales</taxon>
        <taxon>Halieaceae</taxon>
        <taxon>Marimicrobium</taxon>
    </lineage>
</organism>
<reference evidence="3" key="1">
    <citation type="submission" date="2019-02" db="EMBL/GenBank/DDBJ databases">
        <authorList>
            <person name="Li S.-H."/>
        </authorList>
    </citation>
    <scope>NUCLEOTIDE SEQUENCE</scope>
    <source>
        <strain evidence="3">IMCC11814</strain>
    </source>
</reference>
<comment type="caution">
    <text evidence="3">The sequence shown here is derived from an EMBL/GenBank/DDBJ whole genome shotgun (WGS) entry which is preliminary data.</text>
</comment>
<feature type="domain" description="Nudix hydrolase" evidence="2">
    <location>
        <begin position="16"/>
        <end position="150"/>
    </location>
</feature>
<dbReference type="RefSeq" id="WP_279250001.1">
    <property type="nucleotide sequence ID" value="NZ_SHNO01000001.1"/>
</dbReference>
<dbReference type="PANTHER" id="PTHR43736">
    <property type="entry name" value="ADP-RIBOSE PYROPHOSPHATASE"/>
    <property type="match status" value="1"/>
</dbReference>
<evidence type="ECO:0000259" key="2">
    <source>
        <dbReference type="PROSITE" id="PS51462"/>
    </source>
</evidence>
<protein>
    <submittedName>
        <fullName evidence="3">NUDIX domain-containing protein</fullName>
    </submittedName>
</protein>
<keyword evidence="1" id="KW-0378">Hydrolase</keyword>
<gene>
    <name evidence="3" type="ORF">EYC82_13130</name>
</gene>
<proteinExistence type="predicted"/>
<evidence type="ECO:0000313" key="3">
    <source>
        <dbReference type="EMBL" id="MCX2978304.1"/>
    </source>
</evidence>
<evidence type="ECO:0000313" key="4">
    <source>
        <dbReference type="Proteomes" id="UP001143304"/>
    </source>
</evidence>
<dbReference type="PRINTS" id="PR00502">
    <property type="entry name" value="NUDIXFAMILY"/>
</dbReference>
<accession>A0ABT3T8C0</accession>
<dbReference type="EMBL" id="SHNO01000001">
    <property type="protein sequence ID" value="MCX2978304.1"/>
    <property type="molecule type" value="Genomic_DNA"/>
</dbReference>
<dbReference type="PROSITE" id="PS51462">
    <property type="entry name" value="NUDIX"/>
    <property type="match status" value="1"/>
</dbReference>
<evidence type="ECO:0000256" key="1">
    <source>
        <dbReference type="ARBA" id="ARBA00022801"/>
    </source>
</evidence>
<dbReference type="Proteomes" id="UP001143304">
    <property type="component" value="Unassembled WGS sequence"/>
</dbReference>
<dbReference type="InterPro" id="IPR015797">
    <property type="entry name" value="NUDIX_hydrolase-like_dom_sf"/>
</dbReference>
<dbReference type="InterPro" id="IPR020476">
    <property type="entry name" value="Nudix_hydrolase"/>
</dbReference>